<dbReference type="EMBL" id="BBMN01000005">
    <property type="protein sequence ID" value="GAL04742.1"/>
    <property type="molecule type" value="Genomic_DNA"/>
</dbReference>
<accession>A0A090RAY2</accession>
<name>A0A090RAY2_9GAMM</name>
<reference evidence="1 2" key="1">
    <citation type="journal article" date="2014" name="Genome Announc.">
        <title>Draft Genome Sequences of Two Vibrionaceae Species, Vibrio ponticus C121 and Photobacterium aphoticum C119, Isolated as Coral Reef Microbiota.</title>
        <authorList>
            <person name="Al-saari N."/>
            <person name="Meirelles P.M."/>
            <person name="Mino S."/>
            <person name="Suda W."/>
            <person name="Oshima K."/>
            <person name="Hattori M."/>
            <person name="Ohkuma M."/>
            <person name="Thompson F.L."/>
            <person name="Gomez-Gil B."/>
            <person name="Sawabe T."/>
            <person name="Sawabe T."/>
        </authorList>
    </citation>
    <scope>NUCLEOTIDE SEQUENCE [LARGE SCALE GENOMIC DNA]</scope>
    <source>
        <strain evidence="1 2">JCM 19237</strain>
    </source>
</reference>
<dbReference type="InterPro" id="IPR014776">
    <property type="entry name" value="4pyrrole_Mease_sub2"/>
</dbReference>
<evidence type="ECO:0008006" key="3">
    <source>
        <dbReference type="Google" id="ProtNLM"/>
    </source>
</evidence>
<organism evidence="1 2">
    <name type="scientific">Photobacterium aphoticum</name>
    <dbReference type="NCBI Taxonomy" id="754436"/>
    <lineage>
        <taxon>Bacteria</taxon>
        <taxon>Pseudomonadati</taxon>
        <taxon>Pseudomonadota</taxon>
        <taxon>Gammaproteobacteria</taxon>
        <taxon>Vibrionales</taxon>
        <taxon>Vibrionaceae</taxon>
        <taxon>Photobacterium</taxon>
    </lineage>
</organism>
<dbReference type="STRING" id="754436.JCM19237_4108"/>
<proteinExistence type="predicted"/>
<dbReference type="Proteomes" id="UP000029227">
    <property type="component" value="Unassembled WGS sequence"/>
</dbReference>
<evidence type="ECO:0000313" key="2">
    <source>
        <dbReference type="Proteomes" id="UP000029227"/>
    </source>
</evidence>
<dbReference type="GO" id="GO:0008168">
    <property type="term" value="F:methyltransferase activity"/>
    <property type="evidence" value="ECO:0007669"/>
    <property type="project" value="InterPro"/>
</dbReference>
<dbReference type="Gene3D" id="3.30.950.10">
    <property type="entry name" value="Methyltransferase, Cobalt-precorrin-4 Transmethylase, Domain 2"/>
    <property type="match status" value="1"/>
</dbReference>
<evidence type="ECO:0000313" key="1">
    <source>
        <dbReference type="EMBL" id="GAL04742.1"/>
    </source>
</evidence>
<gene>
    <name evidence="1" type="ORF">JCM19237_4108</name>
</gene>
<comment type="caution">
    <text evidence="1">The sequence shown here is derived from an EMBL/GenBank/DDBJ whole genome shotgun (WGS) entry which is preliminary data.</text>
</comment>
<protein>
    <recommendedName>
        <fullName evidence="3">Uroporphyrinogen-III C-methyltransferase</fullName>
    </recommendedName>
</protein>
<dbReference type="AlphaFoldDB" id="A0A090RAY2"/>
<sequence length="60" mass="6385">MLPEQRVFRGVLSGLPALVNQHQVCSPALIVVGEVTALSLQHESHLHASHHGLQTVALSA</sequence>